<evidence type="ECO:0000256" key="7">
    <source>
        <dbReference type="RuleBase" id="RU004168"/>
    </source>
</evidence>
<keyword evidence="5 6" id="KW-0378">Hydrolase</keyword>
<keyword evidence="10" id="KW-1185">Reference proteome</keyword>
<dbReference type="InterPro" id="IPR017968">
    <property type="entry name" value="Acylphosphatase_CS"/>
</dbReference>
<dbReference type="Gene3D" id="3.30.70.100">
    <property type="match status" value="1"/>
</dbReference>
<dbReference type="PROSITE" id="PS51160">
    <property type="entry name" value="ACYLPHOSPHATASE_3"/>
    <property type="match status" value="1"/>
</dbReference>
<name>A0ABS7ZF31_9MICO</name>
<dbReference type="InterPro" id="IPR020456">
    <property type="entry name" value="Acylphosphatase"/>
</dbReference>
<comment type="catalytic activity">
    <reaction evidence="4 5 6">
        <text>an acyl phosphate + H2O = a carboxylate + phosphate + H(+)</text>
        <dbReference type="Rhea" id="RHEA:14965"/>
        <dbReference type="ChEBI" id="CHEBI:15377"/>
        <dbReference type="ChEBI" id="CHEBI:15378"/>
        <dbReference type="ChEBI" id="CHEBI:29067"/>
        <dbReference type="ChEBI" id="CHEBI:43474"/>
        <dbReference type="ChEBI" id="CHEBI:59918"/>
        <dbReference type="EC" id="3.6.1.7"/>
    </reaction>
</comment>
<dbReference type="InterPro" id="IPR036046">
    <property type="entry name" value="Acylphosphatase-like_dom_sf"/>
</dbReference>
<evidence type="ECO:0000256" key="2">
    <source>
        <dbReference type="ARBA" id="ARBA00012150"/>
    </source>
</evidence>
<dbReference type="EMBL" id="JAIXCQ010000005">
    <property type="protein sequence ID" value="MCA5893650.1"/>
    <property type="molecule type" value="Genomic_DNA"/>
</dbReference>
<evidence type="ECO:0000256" key="3">
    <source>
        <dbReference type="ARBA" id="ARBA00015991"/>
    </source>
</evidence>
<dbReference type="InterPro" id="IPR001792">
    <property type="entry name" value="Acylphosphatase-like_dom"/>
</dbReference>
<protein>
    <recommendedName>
        <fullName evidence="3 5">Acylphosphatase</fullName>
        <ecNumber evidence="2 5">3.6.1.7</ecNumber>
    </recommendedName>
</protein>
<proteinExistence type="inferred from homology"/>
<feature type="active site" evidence="5">
    <location>
        <position position="37"/>
    </location>
</feature>
<reference evidence="9 10" key="1">
    <citation type="submission" date="2021-09" db="EMBL/GenBank/DDBJ databases">
        <title>Isoptericola luteus sp. nov., a novel bacterium isolated from Harbin, the capital city of Heilongjiang province.</title>
        <authorList>
            <person name="Li J."/>
        </authorList>
    </citation>
    <scope>NUCLEOTIDE SEQUENCE [LARGE SCALE GENOMIC DNA]</scope>
    <source>
        <strain evidence="9 10">NEAU-Y5</strain>
    </source>
</reference>
<evidence type="ECO:0000313" key="9">
    <source>
        <dbReference type="EMBL" id="MCA5893650.1"/>
    </source>
</evidence>
<gene>
    <name evidence="9" type="ORF">LEP48_09850</name>
</gene>
<evidence type="ECO:0000256" key="6">
    <source>
        <dbReference type="RuleBase" id="RU000553"/>
    </source>
</evidence>
<comment type="caution">
    <text evidence="9">The sequence shown here is derived from an EMBL/GenBank/DDBJ whole genome shotgun (WGS) entry which is preliminary data.</text>
</comment>
<feature type="active site" evidence="5">
    <location>
        <position position="19"/>
    </location>
</feature>
<dbReference type="EC" id="3.6.1.7" evidence="2 5"/>
<sequence>MTVRVRAVVRGRVQGVGFRYATVRAAARHGAAGFVRNLADGSVEAEVEGDRDAVDALLRFLREGPPQAAVRSVEVTPVPVRGGRGFTEEPSPPPTR</sequence>
<accession>A0ABS7ZF31</accession>
<dbReference type="RefSeq" id="WP_225565398.1">
    <property type="nucleotide sequence ID" value="NZ_JAIXCQ010000005.1"/>
</dbReference>
<dbReference type="Proteomes" id="UP001319870">
    <property type="component" value="Unassembled WGS sequence"/>
</dbReference>
<dbReference type="SUPFAM" id="SSF54975">
    <property type="entry name" value="Acylphosphatase/BLUF domain-like"/>
    <property type="match status" value="1"/>
</dbReference>
<dbReference type="Pfam" id="PF00708">
    <property type="entry name" value="Acylphosphatase"/>
    <property type="match status" value="1"/>
</dbReference>
<evidence type="ECO:0000256" key="4">
    <source>
        <dbReference type="ARBA" id="ARBA00047645"/>
    </source>
</evidence>
<evidence type="ECO:0000259" key="8">
    <source>
        <dbReference type="PROSITE" id="PS51160"/>
    </source>
</evidence>
<comment type="similarity">
    <text evidence="1 7">Belongs to the acylphosphatase family.</text>
</comment>
<feature type="domain" description="Acylphosphatase-like" evidence="8">
    <location>
        <begin position="4"/>
        <end position="90"/>
    </location>
</feature>
<dbReference type="PROSITE" id="PS00150">
    <property type="entry name" value="ACYLPHOSPHATASE_1"/>
    <property type="match status" value="1"/>
</dbReference>
<dbReference type="PROSITE" id="PS00151">
    <property type="entry name" value="ACYLPHOSPHATASE_2"/>
    <property type="match status" value="1"/>
</dbReference>
<dbReference type="PANTHER" id="PTHR47268">
    <property type="entry name" value="ACYLPHOSPHATASE"/>
    <property type="match status" value="1"/>
</dbReference>
<evidence type="ECO:0000256" key="1">
    <source>
        <dbReference type="ARBA" id="ARBA00005614"/>
    </source>
</evidence>
<evidence type="ECO:0000313" key="10">
    <source>
        <dbReference type="Proteomes" id="UP001319870"/>
    </source>
</evidence>
<evidence type="ECO:0000256" key="5">
    <source>
        <dbReference type="PROSITE-ProRule" id="PRU00520"/>
    </source>
</evidence>
<organism evidence="9 10">
    <name type="scientific">Isoptericola luteus</name>
    <dbReference type="NCBI Taxonomy" id="2879484"/>
    <lineage>
        <taxon>Bacteria</taxon>
        <taxon>Bacillati</taxon>
        <taxon>Actinomycetota</taxon>
        <taxon>Actinomycetes</taxon>
        <taxon>Micrococcales</taxon>
        <taxon>Promicromonosporaceae</taxon>
        <taxon>Isoptericola</taxon>
    </lineage>
</organism>
<dbReference type="PANTHER" id="PTHR47268:SF4">
    <property type="entry name" value="ACYLPHOSPHATASE"/>
    <property type="match status" value="1"/>
</dbReference>